<dbReference type="EMBL" id="JBHUHY010000003">
    <property type="protein sequence ID" value="MFD2186112.1"/>
    <property type="molecule type" value="Genomic_DNA"/>
</dbReference>
<dbReference type="GO" id="GO:0016787">
    <property type="term" value="F:hydrolase activity"/>
    <property type="evidence" value="ECO:0007669"/>
    <property type="project" value="UniProtKB-KW"/>
</dbReference>
<evidence type="ECO:0000259" key="4">
    <source>
        <dbReference type="Pfam" id="PF01420"/>
    </source>
</evidence>
<name>A0ABW5AVG7_9FLAO</name>
<keyword evidence="6" id="KW-1185">Reference proteome</keyword>
<evidence type="ECO:0000256" key="1">
    <source>
        <dbReference type="ARBA" id="ARBA00010923"/>
    </source>
</evidence>
<evidence type="ECO:0000256" key="2">
    <source>
        <dbReference type="ARBA" id="ARBA00022747"/>
    </source>
</evidence>
<evidence type="ECO:0000256" key="3">
    <source>
        <dbReference type="ARBA" id="ARBA00023125"/>
    </source>
</evidence>
<dbReference type="InterPro" id="IPR000055">
    <property type="entry name" value="Restrct_endonuc_typeI_TRD"/>
</dbReference>
<reference evidence="6" key="1">
    <citation type="journal article" date="2019" name="Int. J. Syst. Evol. Microbiol.">
        <title>The Global Catalogue of Microorganisms (GCM) 10K type strain sequencing project: providing services to taxonomists for standard genome sequencing and annotation.</title>
        <authorList>
            <consortium name="The Broad Institute Genomics Platform"/>
            <consortium name="The Broad Institute Genome Sequencing Center for Infectious Disease"/>
            <person name="Wu L."/>
            <person name="Ma J."/>
        </authorList>
    </citation>
    <scope>NUCLEOTIDE SEQUENCE [LARGE SCALE GENOMIC DNA]</scope>
    <source>
        <strain evidence="6">DT92</strain>
    </source>
</reference>
<dbReference type="InterPro" id="IPR044946">
    <property type="entry name" value="Restrct_endonuc_typeI_TRD_sf"/>
</dbReference>
<dbReference type="EC" id="3.1.21.-" evidence="5"/>
<proteinExistence type="inferred from homology"/>
<dbReference type="SUPFAM" id="SSF116734">
    <property type="entry name" value="DNA methylase specificity domain"/>
    <property type="match status" value="1"/>
</dbReference>
<dbReference type="Pfam" id="PF01420">
    <property type="entry name" value="Methylase_S"/>
    <property type="match status" value="1"/>
</dbReference>
<dbReference type="PANTHER" id="PTHR30408:SF12">
    <property type="entry name" value="TYPE I RESTRICTION ENZYME MJAVIII SPECIFICITY SUBUNIT"/>
    <property type="match status" value="1"/>
</dbReference>
<protein>
    <submittedName>
        <fullName evidence="5">Restriction endonuclease subunit S</fullName>
        <ecNumber evidence="5">3.1.21.-</ecNumber>
    </submittedName>
</protein>
<keyword evidence="5" id="KW-0255">Endonuclease</keyword>
<dbReference type="PANTHER" id="PTHR30408">
    <property type="entry name" value="TYPE-1 RESTRICTION ENZYME ECOKI SPECIFICITY PROTEIN"/>
    <property type="match status" value="1"/>
</dbReference>
<gene>
    <name evidence="5" type="ORF">ACFSJT_04865</name>
</gene>
<comment type="similarity">
    <text evidence="1">Belongs to the type-I restriction system S methylase family.</text>
</comment>
<keyword evidence="5" id="KW-0540">Nuclease</keyword>
<comment type="caution">
    <text evidence="5">The sequence shown here is derived from an EMBL/GenBank/DDBJ whole genome shotgun (WGS) entry which is preliminary data.</text>
</comment>
<dbReference type="Proteomes" id="UP001597344">
    <property type="component" value="Unassembled WGS sequence"/>
</dbReference>
<dbReference type="RefSeq" id="WP_378319097.1">
    <property type="nucleotide sequence ID" value="NZ_JBHUHY010000003.1"/>
</dbReference>
<keyword evidence="2" id="KW-0680">Restriction system</keyword>
<keyword evidence="3" id="KW-0238">DNA-binding</keyword>
<feature type="domain" description="Type I restriction modification DNA specificity" evidence="4">
    <location>
        <begin position="57"/>
        <end position="239"/>
    </location>
</feature>
<evidence type="ECO:0000313" key="5">
    <source>
        <dbReference type="EMBL" id="MFD2186112.1"/>
    </source>
</evidence>
<accession>A0ABW5AVG7</accession>
<dbReference type="Gene3D" id="3.90.220.20">
    <property type="entry name" value="DNA methylase specificity domains"/>
    <property type="match status" value="1"/>
</dbReference>
<keyword evidence="5" id="KW-0378">Hydrolase</keyword>
<sequence>MLSKVDEGIKATKNGIKATEKLKEALMQNLLTGKLKPDNTWRTKDEFYEDEKFGRVPIGWKVKSINQLFDFHPTSSYSRSKLIDEGEIGYIHYGDIHTKFNRILDLSFEPIPFIPNALEKKYEKLKDGDLVVSDASEDWDGVGKSIEIINSDSKKVIAGLHTLHLRPKSDDLILGIKGYIMNLYKVSISIKRLATGAKVYGVSKSSLSKVLLPVPSELEQHAIKAKLDEVSNETSQKQIKIKSLQRLKKSLMQNLLTGKVRLPEDFITQFDNECEVTNTITIEQ</sequence>
<dbReference type="GO" id="GO:0004519">
    <property type="term" value="F:endonuclease activity"/>
    <property type="evidence" value="ECO:0007669"/>
    <property type="project" value="UniProtKB-KW"/>
</dbReference>
<evidence type="ECO:0000313" key="6">
    <source>
        <dbReference type="Proteomes" id="UP001597344"/>
    </source>
</evidence>
<organism evidence="5 6">
    <name type="scientific">Aquimarina celericrescens</name>
    <dbReference type="NCBI Taxonomy" id="1964542"/>
    <lineage>
        <taxon>Bacteria</taxon>
        <taxon>Pseudomonadati</taxon>
        <taxon>Bacteroidota</taxon>
        <taxon>Flavobacteriia</taxon>
        <taxon>Flavobacteriales</taxon>
        <taxon>Flavobacteriaceae</taxon>
        <taxon>Aquimarina</taxon>
    </lineage>
</organism>
<dbReference type="InterPro" id="IPR052021">
    <property type="entry name" value="Type-I_RS_S_subunit"/>
</dbReference>